<dbReference type="SUPFAM" id="SSF54675">
    <property type="entry name" value="Nicotinate/Quinolinate PRTase N-terminal domain-like"/>
    <property type="match status" value="1"/>
</dbReference>
<name>A0ABU8J4R0_9BURK</name>
<dbReference type="GO" id="GO:0016757">
    <property type="term" value="F:glycosyltransferase activity"/>
    <property type="evidence" value="ECO:0007669"/>
    <property type="project" value="UniProtKB-KW"/>
</dbReference>
<keyword evidence="7 9" id="KW-0808">Transferase</keyword>
<feature type="domain" description="Nicotinate phosphoribosyltransferase C-terminal" evidence="12">
    <location>
        <begin position="390"/>
        <end position="447"/>
    </location>
</feature>
<keyword evidence="6 9" id="KW-0662">Pyridine nucleotide biosynthesis</keyword>
<dbReference type="RefSeq" id="WP_336602270.1">
    <property type="nucleotide sequence ID" value="NZ_JACFYJ010000125.1"/>
</dbReference>
<keyword evidence="14" id="KW-1185">Reference proteome</keyword>
<evidence type="ECO:0000256" key="9">
    <source>
        <dbReference type="RuleBase" id="RU365100"/>
    </source>
</evidence>
<dbReference type="Gene3D" id="3.20.140.10">
    <property type="entry name" value="nicotinate phosphoribosyltransferase"/>
    <property type="match status" value="2"/>
</dbReference>
<comment type="PTM">
    <text evidence="9">Transiently phosphorylated on a His residue during the reaction cycle. Phosphorylation strongly increases the affinity for substrates and increases the rate of nicotinate D-ribonucleotide production. Dephosphorylation regenerates the low-affinity form of the enzyme, leading to product release.</text>
</comment>
<dbReference type="InterPro" id="IPR013785">
    <property type="entry name" value="Aldolase_TIM"/>
</dbReference>
<evidence type="ECO:0000256" key="3">
    <source>
        <dbReference type="ARBA" id="ARBA00013236"/>
    </source>
</evidence>
<comment type="similarity">
    <text evidence="2 9">Belongs to the NAPRTase family.</text>
</comment>
<dbReference type="SUPFAM" id="SSF51690">
    <property type="entry name" value="Nicotinate/Quinolinate PRTase C-terminal domain-like"/>
    <property type="match status" value="1"/>
</dbReference>
<dbReference type="InterPro" id="IPR040727">
    <property type="entry name" value="NAPRTase_N"/>
</dbReference>
<accession>A0ABU8J4R0</accession>
<dbReference type="CDD" id="cd01570">
    <property type="entry name" value="NAPRTase_A"/>
    <property type="match status" value="1"/>
</dbReference>
<dbReference type="EMBL" id="JACFYJ010000125">
    <property type="protein sequence ID" value="MEI6002660.1"/>
    <property type="molecule type" value="Genomic_DNA"/>
</dbReference>
<evidence type="ECO:0000256" key="8">
    <source>
        <dbReference type="ARBA" id="ARBA00048668"/>
    </source>
</evidence>
<evidence type="ECO:0000256" key="5">
    <source>
        <dbReference type="ARBA" id="ARBA00022598"/>
    </source>
</evidence>
<protein>
    <recommendedName>
        <fullName evidence="3 9">Nicotinate phosphoribosyltransferase</fullName>
        <ecNumber evidence="3 9">6.3.4.21</ecNumber>
    </recommendedName>
</protein>
<dbReference type="InterPro" id="IPR041525">
    <property type="entry name" value="N/Namide_PRibTrfase"/>
</dbReference>
<comment type="function">
    <text evidence="9">Catalyzes the first step in the biosynthesis of NAD from nicotinic acid, the ATP-dependent synthesis of beta-nicotinate D-ribonucleotide from nicotinate and 5-phospho-D-ribose 1-phosphate.</text>
</comment>
<evidence type="ECO:0000259" key="10">
    <source>
        <dbReference type="Pfam" id="PF04095"/>
    </source>
</evidence>
<evidence type="ECO:0000256" key="4">
    <source>
        <dbReference type="ARBA" id="ARBA00022553"/>
    </source>
</evidence>
<dbReference type="Pfam" id="PF17767">
    <property type="entry name" value="NAPRTase_N"/>
    <property type="match status" value="1"/>
</dbReference>
<comment type="catalytic activity">
    <reaction evidence="8 9">
        <text>5-phospho-alpha-D-ribose 1-diphosphate + nicotinate + ATP + H2O = nicotinate beta-D-ribonucleotide + ADP + phosphate + diphosphate</text>
        <dbReference type="Rhea" id="RHEA:36163"/>
        <dbReference type="ChEBI" id="CHEBI:15377"/>
        <dbReference type="ChEBI" id="CHEBI:30616"/>
        <dbReference type="ChEBI" id="CHEBI:32544"/>
        <dbReference type="ChEBI" id="CHEBI:33019"/>
        <dbReference type="ChEBI" id="CHEBI:43474"/>
        <dbReference type="ChEBI" id="CHEBI:57502"/>
        <dbReference type="ChEBI" id="CHEBI:58017"/>
        <dbReference type="ChEBI" id="CHEBI:456216"/>
        <dbReference type="EC" id="6.3.4.21"/>
    </reaction>
</comment>
<evidence type="ECO:0000313" key="13">
    <source>
        <dbReference type="EMBL" id="MEI6002660.1"/>
    </source>
</evidence>
<dbReference type="GO" id="GO:0004516">
    <property type="term" value="F:nicotinate phosphoribosyltransferase activity"/>
    <property type="evidence" value="ECO:0007669"/>
    <property type="project" value="UniProtKB-EC"/>
</dbReference>
<feature type="domain" description="Nicotinate phosphoribosyltransferase N-terminal" evidence="11">
    <location>
        <begin position="18"/>
        <end position="140"/>
    </location>
</feature>
<keyword evidence="5 9" id="KW-0436">Ligase</keyword>
<evidence type="ECO:0000313" key="14">
    <source>
        <dbReference type="Proteomes" id="UP001386437"/>
    </source>
</evidence>
<comment type="caution">
    <text evidence="13">The sequence shown here is derived from an EMBL/GenBank/DDBJ whole genome shotgun (WGS) entry which is preliminary data.</text>
</comment>
<dbReference type="PIRSF" id="PIRSF000484">
    <property type="entry name" value="NAPRT"/>
    <property type="match status" value="1"/>
</dbReference>
<evidence type="ECO:0000256" key="1">
    <source>
        <dbReference type="ARBA" id="ARBA00004952"/>
    </source>
</evidence>
<dbReference type="Pfam" id="PF04095">
    <property type="entry name" value="NAPRTase"/>
    <property type="match status" value="1"/>
</dbReference>
<keyword evidence="4" id="KW-0597">Phosphoprotein</keyword>
<evidence type="ECO:0000259" key="12">
    <source>
        <dbReference type="Pfam" id="PF17956"/>
    </source>
</evidence>
<dbReference type="PANTHER" id="PTHR11098:SF1">
    <property type="entry name" value="NICOTINATE PHOSPHORIBOSYLTRANSFERASE"/>
    <property type="match status" value="1"/>
</dbReference>
<proteinExistence type="inferred from homology"/>
<evidence type="ECO:0000256" key="6">
    <source>
        <dbReference type="ARBA" id="ARBA00022642"/>
    </source>
</evidence>
<gene>
    <name evidence="13" type="ORF">H3V53_37795</name>
</gene>
<organism evidence="13 14">
    <name type="scientific">Paraburkholderia bengalensis</name>
    <dbReference type="NCBI Taxonomy" id="2747562"/>
    <lineage>
        <taxon>Bacteria</taxon>
        <taxon>Pseudomonadati</taxon>
        <taxon>Pseudomonadota</taxon>
        <taxon>Betaproteobacteria</taxon>
        <taxon>Burkholderiales</taxon>
        <taxon>Burkholderiaceae</taxon>
        <taxon>Paraburkholderia</taxon>
    </lineage>
</organism>
<dbReference type="InterPro" id="IPR041619">
    <property type="entry name" value="NAPRTase_C"/>
</dbReference>
<comment type="pathway">
    <text evidence="1 9">Cofactor biosynthesis; NAD(+) biosynthesis; nicotinate D-ribonucleotide from nicotinate: step 1/1.</text>
</comment>
<dbReference type="InterPro" id="IPR006405">
    <property type="entry name" value="Nic_PRibTrfase_pncB"/>
</dbReference>
<dbReference type="NCBIfam" id="NF006696">
    <property type="entry name" value="PRK09243.1-3"/>
    <property type="match status" value="1"/>
</dbReference>
<dbReference type="NCBIfam" id="NF009131">
    <property type="entry name" value="PRK12484.1"/>
    <property type="match status" value="1"/>
</dbReference>
<sequence>MFRKKETKVTHLYPDCALLTDLYELTMLQSYFDCGMNEPATFELFVRKLPAQRNFLMAAGLELVLDYLCDLRFTDVRLEMLARTGRFSAAFLRSLESLRFTGSVYAMAEGTVFFPDEPILRITAPLREAQLVESRVMNLVHYSTLVASKAARCVLAAPGKQLVDFGLRRAHGAEAGILSARASYLAGFSGTATLQAGLDFHIPMFGTMAHSFVQAHQDEGEAFEHFVRSQPENAHLLIDTYDTEIAAKKVVALSKRLAAEKMTIKGVRIDSGDLSIHAQKVRCILDEGGLDAVTILVSGNLDEWRIEKLVHAQAPIDGFGIGTRMNTSADAPYLDCAYKLTQYAGRPRRKRSEGKATLPGVKQVFRTHGAEGKLAWDALVLEDERHAGVPLLQPVMIDGQRLCDRLTLDVMRQHAQRELLSLPERIAALNPSNEPYRVDISERLVDLARELDSMQSAH</sequence>
<keyword evidence="13" id="KW-0328">Glycosyltransferase</keyword>
<evidence type="ECO:0000256" key="7">
    <source>
        <dbReference type="ARBA" id="ARBA00022679"/>
    </source>
</evidence>
<dbReference type="InterPro" id="IPR007229">
    <property type="entry name" value="Nic_PRibTrfase-Fam"/>
</dbReference>
<dbReference type="Gene3D" id="3.20.20.70">
    <property type="entry name" value="Aldolase class I"/>
    <property type="match status" value="1"/>
</dbReference>
<evidence type="ECO:0000256" key="2">
    <source>
        <dbReference type="ARBA" id="ARBA00010897"/>
    </source>
</evidence>
<evidence type="ECO:0000259" key="11">
    <source>
        <dbReference type="Pfam" id="PF17767"/>
    </source>
</evidence>
<dbReference type="InterPro" id="IPR036068">
    <property type="entry name" value="Nicotinate_pribotase-like_C"/>
</dbReference>
<dbReference type="Pfam" id="PF17956">
    <property type="entry name" value="NAPRTase_C"/>
    <property type="match status" value="1"/>
</dbReference>
<feature type="domain" description="Nicotinate/nicotinamide phosphoribosyltransferase" evidence="10">
    <location>
        <begin position="161"/>
        <end position="342"/>
    </location>
</feature>
<dbReference type="PANTHER" id="PTHR11098">
    <property type="entry name" value="NICOTINATE PHOSPHORIBOSYLTRANSFERASE"/>
    <property type="match status" value="1"/>
</dbReference>
<reference evidence="13 14" key="1">
    <citation type="journal article" date="2022" name="Arch. Microbiol.">
        <title>Paraburkholderia bengalensis sp. nov. isolated from roots of Oryza sativa, IR64.</title>
        <authorList>
            <person name="Nag P."/>
            <person name="Mondal N."/>
            <person name="Sarkar J."/>
            <person name="Das S."/>
        </authorList>
    </citation>
    <scope>NUCLEOTIDE SEQUENCE [LARGE SCALE GENOMIC DNA]</scope>
    <source>
        <strain evidence="13 14">IR64_4_BI</strain>
    </source>
</reference>
<dbReference type="Proteomes" id="UP001386437">
    <property type="component" value="Unassembled WGS sequence"/>
</dbReference>
<dbReference type="EC" id="6.3.4.21" evidence="3 9"/>
<dbReference type="NCBIfam" id="TIGR01513">
    <property type="entry name" value="NAPRTase_put"/>
    <property type="match status" value="1"/>
</dbReference>